<dbReference type="AlphaFoldDB" id="A0A3P1SI21"/>
<dbReference type="UniPathway" id="UPA00219"/>
<dbReference type="EMBL" id="RQZF01000002">
    <property type="protein sequence ID" value="RRC95962.1"/>
    <property type="molecule type" value="Genomic_DNA"/>
</dbReference>
<dbReference type="GO" id="GO:0005576">
    <property type="term" value="C:extracellular region"/>
    <property type="evidence" value="ECO:0007669"/>
    <property type="project" value="TreeGrafter"/>
</dbReference>
<organism evidence="8 9">
    <name type="scientific">Schaalia canis</name>
    <dbReference type="NCBI Taxonomy" id="100469"/>
    <lineage>
        <taxon>Bacteria</taxon>
        <taxon>Bacillati</taxon>
        <taxon>Actinomycetota</taxon>
        <taxon>Actinomycetes</taxon>
        <taxon>Actinomycetales</taxon>
        <taxon>Actinomycetaceae</taxon>
        <taxon>Schaalia</taxon>
    </lineage>
</organism>
<dbReference type="OrthoDB" id="3176960at2"/>
<evidence type="ECO:0000256" key="6">
    <source>
        <dbReference type="PROSITE-ProRule" id="PRU01373"/>
    </source>
</evidence>
<evidence type="ECO:0000256" key="3">
    <source>
        <dbReference type="ARBA" id="ARBA00022960"/>
    </source>
</evidence>
<protein>
    <submittedName>
        <fullName evidence="8">Murein L,D-transpeptidase</fullName>
    </submittedName>
</protein>
<evidence type="ECO:0000256" key="5">
    <source>
        <dbReference type="ARBA" id="ARBA00023316"/>
    </source>
</evidence>
<dbReference type="SUPFAM" id="SSF141523">
    <property type="entry name" value="L,D-transpeptidase catalytic domain-like"/>
    <property type="match status" value="1"/>
</dbReference>
<keyword evidence="9" id="KW-1185">Reference proteome</keyword>
<gene>
    <name evidence="8" type="ORF">EII11_03705</name>
</gene>
<evidence type="ECO:0000256" key="2">
    <source>
        <dbReference type="ARBA" id="ARBA00022679"/>
    </source>
</evidence>
<proteinExistence type="predicted"/>
<dbReference type="PANTHER" id="PTHR30582">
    <property type="entry name" value="L,D-TRANSPEPTIDASE"/>
    <property type="match status" value="1"/>
</dbReference>
<keyword evidence="4 6" id="KW-0573">Peptidoglycan synthesis</keyword>
<dbReference type="GO" id="GO:0008360">
    <property type="term" value="P:regulation of cell shape"/>
    <property type="evidence" value="ECO:0007669"/>
    <property type="project" value="UniProtKB-UniRule"/>
</dbReference>
<accession>A0A3P1SI21</accession>
<evidence type="ECO:0000313" key="8">
    <source>
        <dbReference type="EMBL" id="RRC95962.1"/>
    </source>
</evidence>
<feature type="active site" description="Nucleophile" evidence="6">
    <location>
        <position position="455"/>
    </location>
</feature>
<dbReference type="CDD" id="cd16913">
    <property type="entry name" value="YkuD_like"/>
    <property type="match status" value="1"/>
</dbReference>
<comment type="pathway">
    <text evidence="1 6">Cell wall biogenesis; peptidoglycan biosynthesis.</text>
</comment>
<dbReference type="Pfam" id="PF03734">
    <property type="entry name" value="YkuD"/>
    <property type="match status" value="1"/>
</dbReference>
<evidence type="ECO:0000256" key="4">
    <source>
        <dbReference type="ARBA" id="ARBA00022984"/>
    </source>
</evidence>
<dbReference type="GO" id="GO:0071972">
    <property type="term" value="F:peptidoglycan L,D-transpeptidase activity"/>
    <property type="evidence" value="ECO:0007669"/>
    <property type="project" value="TreeGrafter"/>
</dbReference>
<dbReference type="InterPro" id="IPR005490">
    <property type="entry name" value="LD_TPept_cat_dom"/>
</dbReference>
<evidence type="ECO:0000259" key="7">
    <source>
        <dbReference type="PROSITE" id="PS52029"/>
    </source>
</evidence>
<comment type="caution">
    <text evidence="8">The sequence shown here is derived from an EMBL/GenBank/DDBJ whole genome shotgun (WGS) entry which is preliminary data.</text>
</comment>
<keyword evidence="3 6" id="KW-0133">Cell shape</keyword>
<evidence type="ECO:0000313" key="9">
    <source>
        <dbReference type="Proteomes" id="UP000280444"/>
    </source>
</evidence>
<keyword evidence="5 6" id="KW-0961">Cell wall biogenesis/degradation</keyword>
<keyword evidence="2" id="KW-0808">Transferase</keyword>
<feature type="active site" description="Proton donor/acceptor" evidence="6">
    <location>
        <position position="436"/>
    </location>
</feature>
<dbReference type="InterPro" id="IPR038063">
    <property type="entry name" value="Transpep_catalytic_dom"/>
</dbReference>
<dbReference type="PANTHER" id="PTHR30582:SF2">
    <property type="entry name" value="L,D-TRANSPEPTIDASE YCIB-RELATED"/>
    <property type="match status" value="1"/>
</dbReference>
<dbReference type="PROSITE" id="PS52029">
    <property type="entry name" value="LD_TPASE"/>
    <property type="match status" value="1"/>
</dbReference>
<reference evidence="8 9" key="1">
    <citation type="submission" date="2018-11" db="EMBL/GenBank/DDBJ databases">
        <title>Genomes From Bacteria Associated with the Canine Oral Cavity: a Test Case for Automated Genome-Based Taxonomic Assignment.</title>
        <authorList>
            <person name="Coil D.A."/>
            <person name="Jospin G."/>
            <person name="Darling A.E."/>
            <person name="Wallis C."/>
            <person name="Davis I.J."/>
            <person name="Harris S."/>
            <person name="Eisen J.A."/>
            <person name="Holcombe L.J."/>
            <person name="O'Flynn C."/>
        </authorList>
    </citation>
    <scope>NUCLEOTIDE SEQUENCE [LARGE SCALE GENOMIC DNA]</scope>
    <source>
        <strain evidence="8 9">OH770</strain>
    </source>
</reference>
<evidence type="ECO:0000256" key="1">
    <source>
        <dbReference type="ARBA" id="ARBA00004752"/>
    </source>
</evidence>
<dbReference type="GO" id="GO:0018104">
    <property type="term" value="P:peptidoglycan-protein cross-linking"/>
    <property type="evidence" value="ECO:0007669"/>
    <property type="project" value="TreeGrafter"/>
</dbReference>
<dbReference type="Gene3D" id="2.40.440.10">
    <property type="entry name" value="L,D-transpeptidase catalytic domain-like"/>
    <property type="match status" value="1"/>
</dbReference>
<feature type="domain" description="L,D-TPase catalytic" evidence="7">
    <location>
        <begin position="359"/>
        <end position="479"/>
    </location>
</feature>
<name>A0A3P1SI21_9ACTO</name>
<dbReference type="RefSeq" id="WP_124868719.1">
    <property type="nucleotide sequence ID" value="NZ_RQZF01000002.1"/>
</dbReference>
<dbReference type="GO" id="GO:0016740">
    <property type="term" value="F:transferase activity"/>
    <property type="evidence" value="ECO:0007669"/>
    <property type="project" value="UniProtKB-KW"/>
</dbReference>
<dbReference type="GO" id="GO:0071555">
    <property type="term" value="P:cell wall organization"/>
    <property type="evidence" value="ECO:0007669"/>
    <property type="project" value="UniProtKB-UniRule"/>
</dbReference>
<dbReference type="Proteomes" id="UP000280444">
    <property type="component" value="Unassembled WGS sequence"/>
</dbReference>
<sequence>MQHANNFPLKSRLWWATLAGALFLAGVGVGIADFTSDHSERALPGVHVGRHSVAGMTREEITQMVKNTYSAAQVTVQIAGKTTTVPLSQTGARVNAEATADAALAGSGTVNAALHSLFMPTVIPAVVSTDSSAFNTFTDTVNKLTGSAPTQGSVVVAADGNSLISSPATAGRGASDTELKDAINAAAQDLSSTTVNVHEAHVDPRITTEEAEQAAQAANELVSAAVEIVTPKETITASPADKVKWVTVKENNGTLDAQLNIAEINKWIDGVFQTANRNPINGINNVDAAGQFIALARPAKPGVTLTNEEAVRAQILKAIQSSTAAKATLTFDEVPAGFDSRVVPAGPERFAHQARPGEKWVDVNLTDSTLTAYVGHEVAYGPILINHGGVGHETVTGTFHVYLKYDKQDMGCTADWPYCERDVPWVSYWHGSYALHGAPWVKEFGIGTDESSHGCINIPVPDSQWLWKWAEMGTTVVTHY</sequence>
<dbReference type="InterPro" id="IPR050979">
    <property type="entry name" value="LD-transpeptidase"/>
</dbReference>